<evidence type="ECO:0000313" key="2">
    <source>
        <dbReference type="Proteomes" id="UP001595596"/>
    </source>
</evidence>
<name>A0ABV7S4X1_9RHOB</name>
<accession>A0ABV7S4X1</accession>
<dbReference type="RefSeq" id="WP_379032952.1">
    <property type="nucleotide sequence ID" value="NZ_JBHRXE010000055.1"/>
</dbReference>
<sequence length="519" mass="56677">MQMNLDFCFLDDAGIVAVAGWTTQPRPELRLHVDDAVLSPVAVTRHVRRDLRSNEPMGVIALFDLSALGGDAAHATIHLGEGNEFNEIRDQRLVEDARRLVEIGVDEVFFALLRLIAQRRLILSDERVGREICARLRMAPSAASETENHVLAVDRCQMTAAGQGAVIGWYMPAQTRTEPLCALAVGDETVVPVDLLPASMARADLAGYASRYRFTGHDGYCGGWRLPGASSNPARLLLMIPGEDFLPGVMVPVEPVAAADLAQHVTVAALGLDDIADRSRLRRAMLPGVLPTPRVSEPAGKGRDGDDILLILDHDLADSDLRDVLRRIGPHLPDRLRLQLLRPRLTPVLQNAIDGAAREIGAGLLLQDVSLRIARPEAMPEWVVFARSSTLFQFAADPAFADFRDPRVTMLDPIGTVMAAPAAQAARLARDLLPFVLSMPAAPFFALLDQLPGCFLTEEARVRLLAEALIRQGAAMAGRTDMHRYFEGKSGPHCQSLADGRDWHSFDAESRQMVEEAYA</sequence>
<protein>
    <submittedName>
        <fullName evidence="1">Uncharacterized protein</fullName>
    </submittedName>
</protein>
<keyword evidence="2" id="KW-1185">Reference proteome</keyword>
<organism evidence="1 2">
    <name type="scientific">Paracoccus simplex</name>
    <dbReference type="NCBI Taxonomy" id="2086346"/>
    <lineage>
        <taxon>Bacteria</taxon>
        <taxon>Pseudomonadati</taxon>
        <taxon>Pseudomonadota</taxon>
        <taxon>Alphaproteobacteria</taxon>
        <taxon>Rhodobacterales</taxon>
        <taxon>Paracoccaceae</taxon>
        <taxon>Paracoccus</taxon>
    </lineage>
</organism>
<reference evidence="2" key="1">
    <citation type="journal article" date="2019" name="Int. J. Syst. Evol. Microbiol.">
        <title>The Global Catalogue of Microorganisms (GCM) 10K type strain sequencing project: providing services to taxonomists for standard genome sequencing and annotation.</title>
        <authorList>
            <consortium name="The Broad Institute Genomics Platform"/>
            <consortium name="The Broad Institute Genome Sequencing Center for Infectious Disease"/>
            <person name="Wu L."/>
            <person name="Ma J."/>
        </authorList>
    </citation>
    <scope>NUCLEOTIDE SEQUENCE [LARGE SCALE GENOMIC DNA]</scope>
    <source>
        <strain evidence="2">VKM B-3226</strain>
    </source>
</reference>
<evidence type="ECO:0000313" key="1">
    <source>
        <dbReference type="EMBL" id="MFC3571271.1"/>
    </source>
</evidence>
<dbReference type="EMBL" id="JBHRXE010000055">
    <property type="protein sequence ID" value="MFC3571271.1"/>
    <property type="molecule type" value="Genomic_DNA"/>
</dbReference>
<comment type="caution">
    <text evidence="1">The sequence shown here is derived from an EMBL/GenBank/DDBJ whole genome shotgun (WGS) entry which is preliminary data.</text>
</comment>
<dbReference type="Proteomes" id="UP001595596">
    <property type="component" value="Unassembled WGS sequence"/>
</dbReference>
<gene>
    <name evidence="1" type="ORF">ACFOMP_17605</name>
</gene>
<proteinExistence type="predicted"/>